<proteinExistence type="predicted"/>
<dbReference type="EMBL" id="JAWDIP010000003">
    <property type="protein sequence ID" value="MDY0394764.1"/>
    <property type="molecule type" value="Genomic_DNA"/>
</dbReference>
<sequence length="163" mass="19509">MLIERNGLKEIFIWTPEKKHANPYEVIPMTVYEEETHIPSISELRQLEHRNSVLQVENNELRRKLRKSNQTLVKENESLKERNYRLERQLEGVRVKKQVKARTIAVYDIYDNGKHVFTGTVKECVEHFNISRKTVYYWRDHPGKMSAVIVKEIGLEEYRKRIS</sequence>
<protein>
    <submittedName>
        <fullName evidence="2">Uncharacterized protein</fullName>
    </submittedName>
</protein>
<dbReference type="Proteomes" id="UP001281447">
    <property type="component" value="Unassembled WGS sequence"/>
</dbReference>
<evidence type="ECO:0000313" key="2">
    <source>
        <dbReference type="EMBL" id="MDY0394764.1"/>
    </source>
</evidence>
<reference evidence="2 3" key="1">
    <citation type="submission" date="2023-10" db="EMBL/GenBank/DDBJ databases">
        <title>Virgibacillus halophilus 5B73C genome.</title>
        <authorList>
            <person name="Miliotis G."/>
            <person name="Sengupta P."/>
            <person name="Hameed A."/>
            <person name="Chuvochina M."/>
            <person name="Mcdonagh F."/>
            <person name="Simpson A.C."/>
            <person name="Singh N.K."/>
            <person name="Rekha P.D."/>
            <person name="Raman K."/>
            <person name="Hugenholtz P."/>
            <person name="Venkateswaran K."/>
        </authorList>
    </citation>
    <scope>NUCLEOTIDE SEQUENCE [LARGE SCALE GENOMIC DNA]</scope>
    <source>
        <strain evidence="2 3">5B73C</strain>
    </source>
</reference>
<name>A0ABU5C854_9BACI</name>
<comment type="caution">
    <text evidence="2">The sequence shown here is derived from an EMBL/GenBank/DDBJ whole genome shotgun (WGS) entry which is preliminary data.</text>
</comment>
<accession>A0ABU5C854</accession>
<keyword evidence="1" id="KW-0175">Coiled coil</keyword>
<feature type="coiled-coil region" evidence="1">
    <location>
        <begin position="44"/>
        <end position="96"/>
    </location>
</feature>
<evidence type="ECO:0000313" key="3">
    <source>
        <dbReference type="Proteomes" id="UP001281447"/>
    </source>
</evidence>
<organism evidence="2 3">
    <name type="scientific">Tigheibacillus halophilus</name>
    <dbReference type="NCBI Taxonomy" id="361280"/>
    <lineage>
        <taxon>Bacteria</taxon>
        <taxon>Bacillati</taxon>
        <taxon>Bacillota</taxon>
        <taxon>Bacilli</taxon>
        <taxon>Bacillales</taxon>
        <taxon>Bacillaceae</taxon>
        <taxon>Tigheibacillus</taxon>
    </lineage>
</organism>
<keyword evidence="3" id="KW-1185">Reference proteome</keyword>
<gene>
    <name evidence="2" type="ORF">RWE15_10255</name>
</gene>
<evidence type="ECO:0000256" key="1">
    <source>
        <dbReference type="SAM" id="Coils"/>
    </source>
</evidence>